<accession>A0A6G0RFA2</accession>
<reference evidence="1 2" key="1">
    <citation type="submission" date="2018-09" db="EMBL/GenBank/DDBJ databases">
        <title>Genomic investigation of the strawberry pathogen Phytophthora fragariae indicates pathogenicity is determined by transcriptional variation in three key races.</title>
        <authorList>
            <person name="Adams T.M."/>
            <person name="Armitage A.D."/>
            <person name="Sobczyk M.K."/>
            <person name="Bates H.J."/>
            <person name="Dunwell J.M."/>
            <person name="Nellist C.F."/>
            <person name="Harrison R.J."/>
        </authorList>
    </citation>
    <scope>NUCLEOTIDE SEQUENCE [LARGE SCALE GENOMIC DNA]</scope>
    <source>
        <strain evidence="1 2">NOV-77</strain>
    </source>
</reference>
<dbReference type="AlphaFoldDB" id="A0A6G0RFA2"/>
<sequence>MKGVALDRGVSSVGLGRLGQRGFARILRRLRCRCHSSPTKSGDRCCIGASDGQQGWNARVPRVVHEERRQACRRVGRVVQCKLGHRQEGAPGGERRCVATQYVLEDAIHTLRLPIRLWMGHRGHKQAGAQQRKQPRPERGCETGVTIRDDGLRQAVVAEHQVEEQLGRLVSRHFCRDWSKMDHLAETIHEDENTGAAFGVTWKAEDEVHADRSTRARGDG</sequence>
<dbReference type="Proteomes" id="UP000486351">
    <property type="component" value="Unassembled WGS sequence"/>
</dbReference>
<name>A0A6G0RFA2_9STRA</name>
<proteinExistence type="predicted"/>
<evidence type="ECO:0000313" key="2">
    <source>
        <dbReference type="Proteomes" id="UP000486351"/>
    </source>
</evidence>
<comment type="caution">
    <text evidence="1">The sequence shown here is derived from an EMBL/GenBank/DDBJ whole genome shotgun (WGS) entry which is preliminary data.</text>
</comment>
<dbReference type="EMBL" id="QXFY01001008">
    <property type="protein sequence ID" value="KAE9331311.1"/>
    <property type="molecule type" value="Genomic_DNA"/>
</dbReference>
<protein>
    <submittedName>
        <fullName evidence="1">Uncharacterized protein</fullName>
    </submittedName>
</protein>
<organism evidence="1 2">
    <name type="scientific">Phytophthora fragariae</name>
    <dbReference type="NCBI Taxonomy" id="53985"/>
    <lineage>
        <taxon>Eukaryota</taxon>
        <taxon>Sar</taxon>
        <taxon>Stramenopiles</taxon>
        <taxon>Oomycota</taxon>
        <taxon>Peronosporomycetes</taxon>
        <taxon>Peronosporales</taxon>
        <taxon>Peronosporaceae</taxon>
        <taxon>Phytophthora</taxon>
    </lineage>
</organism>
<evidence type="ECO:0000313" key="1">
    <source>
        <dbReference type="EMBL" id="KAE9331311.1"/>
    </source>
</evidence>
<gene>
    <name evidence="1" type="ORF">PF008_g15491</name>
</gene>